<evidence type="ECO:0000256" key="1">
    <source>
        <dbReference type="SAM" id="Phobius"/>
    </source>
</evidence>
<organism evidence="3 4">
    <name type="scientific">Chiloscyllium punctatum</name>
    <name type="common">Brownbanded bambooshark</name>
    <name type="synonym">Hemiscyllium punctatum</name>
    <dbReference type="NCBI Taxonomy" id="137246"/>
    <lineage>
        <taxon>Eukaryota</taxon>
        <taxon>Metazoa</taxon>
        <taxon>Chordata</taxon>
        <taxon>Craniata</taxon>
        <taxon>Vertebrata</taxon>
        <taxon>Chondrichthyes</taxon>
        <taxon>Elasmobranchii</taxon>
        <taxon>Galeomorphii</taxon>
        <taxon>Galeoidea</taxon>
        <taxon>Orectolobiformes</taxon>
        <taxon>Hemiscylliidae</taxon>
        <taxon>Chiloscyllium</taxon>
    </lineage>
</organism>
<dbReference type="GO" id="GO:0005886">
    <property type="term" value="C:plasma membrane"/>
    <property type="evidence" value="ECO:0007669"/>
    <property type="project" value="InterPro"/>
</dbReference>
<dbReference type="Gene3D" id="4.10.1290.10">
    <property type="entry name" value="Tumor necrosis factor receptor superfamily"/>
    <property type="match status" value="2"/>
</dbReference>
<dbReference type="PANTHER" id="PTHR15511">
    <property type="entry name" value="TUMOR NECROSIS FACTOR RECEPTOR SUPERFAMILY MEMBER 13B"/>
    <property type="match status" value="1"/>
</dbReference>
<dbReference type="EMBL" id="BEZZ01000171">
    <property type="protein sequence ID" value="GCC27622.1"/>
    <property type="molecule type" value="Genomic_DNA"/>
</dbReference>
<evidence type="ECO:0000313" key="4">
    <source>
        <dbReference type="Proteomes" id="UP000287033"/>
    </source>
</evidence>
<accession>A0A401SB50</accession>
<keyword evidence="1" id="KW-0812">Transmembrane</keyword>
<dbReference type="STRING" id="137246.A0A401SB50"/>
<evidence type="ECO:0000259" key="2">
    <source>
        <dbReference type="Pfam" id="PF09305"/>
    </source>
</evidence>
<dbReference type="SUPFAM" id="SSF57586">
    <property type="entry name" value="TNF receptor-like"/>
    <property type="match status" value="1"/>
</dbReference>
<gene>
    <name evidence="3" type="ORF">chiPu_0006048</name>
</gene>
<dbReference type="OrthoDB" id="9934669at2759"/>
<feature type="domain" description="TACI cysteine-rich" evidence="2">
    <location>
        <begin position="39"/>
        <end position="73"/>
    </location>
</feature>
<dbReference type="InterPro" id="IPR022317">
    <property type="entry name" value="TNFR_13B"/>
</dbReference>
<protein>
    <recommendedName>
        <fullName evidence="2">TACI cysteine-rich domain-containing protein</fullName>
    </recommendedName>
</protein>
<dbReference type="OMA" id="CESMDCN"/>
<reference evidence="3 4" key="1">
    <citation type="journal article" date="2018" name="Nat. Ecol. Evol.">
        <title>Shark genomes provide insights into elasmobranch evolution and the origin of vertebrates.</title>
        <authorList>
            <person name="Hara Y"/>
            <person name="Yamaguchi K"/>
            <person name="Onimaru K"/>
            <person name="Kadota M"/>
            <person name="Koyanagi M"/>
            <person name="Keeley SD"/>
            <person name="Tatsumi K"/>
            <person name="Tanaka K"/>
            <person name="Motone F"/>
            <person name="Kageyama Y"/>
            <person name="Nozu R"/>
            <person name="Adachi N"/>
            <person name="Nishimura O"/>
            <person name="Nakagawa R"/>
            <person name="Tanegashima C"/>
            <person name="Kiyatake I"/>
            <person name="Matsumoto R"/>
            <person name="Murakumo K"/>
            <person name="Nishida K"/>
            <person name="Terakita A"/>
            <person name="Kuratani S"/>
            <person name="Sato K"/>
            <person name="Hyodo S Kuraku.S."/>
        </authorList>
    </citation>
    <scope>NUCLEOTIDE SEQUENCE [LARGE SCALE GENOMIC DNA]</scope>
</reference>
<proteinExistence type="predicted"/>
<feature type="transmembrane region" description="Helical" evidence="1">
    <location>
        <begin position="99"/>
        <end position="121"/>
    </location>
</feature>
<dbReference type="PRINTS" id="PR01963">
    <property type="entry name" value="TNFACTORR13B"/>
</dbReference>
<dbReference type="Pfam" id="PF09305">
    <property type="entry name" value="TACI-CRD2"/>
    <property type="match status" value="1"/>
</dbReference>
<dbReference type="GO" id="GO:0001782">
    <property type="term" value="P:B cell homeostasis"/>
    <property type="evidence" value="ECO:0007669"/>
    <property type="project" value="TreeGrafter"/>
</dbReference>
<keyword evidence="4" id="KW-1185">Reference proteome</keyword>
<dbReference type="PANTHER" id="PTHR15511:SF2">
    <property type="entry name" value="TUMOR NECROSIS FACTOR RECEPTOR SUPERFAMILY MEMBER 13B"/>
    <property type="match status" value="1"/>
</dbReference>
<dbReference type="GO" id="GO:0030889">
    <property type="term" value="P:negative regulation of B cell proliferation"/>
    <property type="evidence" value="ECO:0007669"/>
    <property type="project" value="TreeGrafter"/>
</dbReference>
<dbReference type="AlphaFoldDB" id="A0A401SB50"/>
<comment type="caution">
    <text evidence="3">The sequence shown here is derived from an EMBL/GenBank/DDBJ whole genome shotgun (WGS) entry which is preliminary data.</text>
</comment>
<keyword evidence="1" id="KW-0472">Membrane</keyword>
<dbReference type="GO" id="GO:0002244">
    <property type="term" value="P:hematopoietic progenitor cell differentiation"/>
    <property type="evidence" value="ECO:0007669"/>
    <property type="project" value="TreeGrafter"/>
</dbReference>
<evidence type="ECO:0000313" key="3">
    <source>
        <dbReference type="EMBL" id="GCC27622.1"/>
    </source>
</evidence>
<dbReference type="InterPro" id="IPR015384">
    <property type="entry name" value="TACI_Cys-rich-dom"/>
</dbReference>
<name>A0A401SB50_CHIPU</name>
<sequence length="247" mass="27673">MNDCPDDEFWDGLLRQCTKCTNCGHNRHSGCKTYCDIWSCNEAPGFYWDKLLRNCIKCSDVCGQHPQQCSEICYGITNSKEDTQTTLKHCLSHEDHSNILLFVTLAAGLCVVTCVFLMLLACCVKKWVPSTCSTESIHKTNTPSKDGLLQLSVEGDDHNQSISSNPSLSEPSETCSYCFSDQKFSDKERKISSSTATHQCIQIPSVSNQRVLPSATVYKEKPFQIICSPSQPSLKETQSFQKCHLNY</sequence>
<dbReference type="Proteomes" id="UP000287033">
    <property type="component" value="Unassembled WGS sequence"/>
</dbReference>
<keyword evidence="1" id="KW-1133">Transmembrane helix</keyword>